<dbReference type="GO" id="GO:0016020">
    <property type="term" value="C:membrane"/>
    <property type="evidence" value="ECO:0007669"/>
    <property type="project" value="UniProtKB-SubCell"/>
</dbReference>
<keyword evidence="4 5" id="KW-0472">Membrane</keyword>
<proteinExistence type="predicted"/>
<name>A0A9W6NNA2_9ACTN</name>
<evidence type="ECO:0000256" key="4">
    <source>
        <dbReference type="ARBA" id="ARBA00023136"/>
    </source>
</evidence>
<dbReference type="EMBL" id="BSFP01000029">
    <property type="protein sequence ID" value="GLL03101.1"/>
    <property type="molecule type" value="Genomic_DNA"/>
</dbReference>
<keyword evidence="2 5" id="KW-0812">Transmembrane</keyword>
<sequence>MLYVGLFGRVLIGTVFAVSAFTKVRSAGAFGAFRRSTRRMGILPERLVRPVAGLVVVCELAIVGLVAVPTRATGVGGLTLAAGLLAGLAVAIGIVVQRGISTTCQCFGHSAAPLGTFHIGRNLVLIAIAVAGALTTALADETPALGAALLAGLAGVLGGALVTVLDDVRQFLLPPKTSAVRQRSAPPTWRRST</sequence>
<evidence type="ECO:0000259" key="6">
    <source>
        <dbReference type="Pfam" id="PF07291"/>
    </source>
</evidence>
<feature type="transmembrane region" description="Helical" evidence="5">
    <location>
        <begin position="117"/>
        <end position="138"/>
    </location>
</feature>
<protein>
    <recommendedName>
        <fullName evidence="6">Methylamine utilisation protein MauE domain-containing protein</fullName>
    </recommendedName>
</protein>
<dbReference type="Proteomes" id="UP001143480">
    <property type="component" value="Unassembled WGS sequence"/>
</dbReference>
<dbReference type="AlphaFoldDB" id="A0A9W6NNA2"/>
<feature type="transmembrane region" description="Helical" evidence="5">
    <location>
        <begin position="6"/>
        <end position="26"/>
    </location>
</feature>
<feature type="transmembrane region" description="Helical" evidence="5">
    <location>
        <begin position="47"/>
        <end position="68"/>
    </location>
</feature>
<evidence type="ECO:0000313" key="8">
    <source>
        <dbReference type="Proteomes" id="UP001143480"/>
    </source>
</evidence>
<gene>
    <name evidence="7" type="ORF">GCM10017581_048440</name>
</gene>
<dbReference type="InterPro" id="IPR009908">
    <property type="entry name" value="Methylamine_util_MauE"/>
</dbReference>
<comment type="subcellular location">
    <subcellularLocation>
        <location evidence="1">Membrane</location>
        <topology evidence="1">Multi-pass membrane protein</topology>
    </subcellularLocation>
</comment>
<accession>A0A9W6NNA2</accession>
<feature type="domain" description="Methylamine utilisation protein MauE" evidence="6">
    <location>
        <begin position="3"/>
        <end position="134"/>
    </location>
</feature>
<reference evidence="7" key="1">
    <citation type="journal article" date="2014" name="Int. J. Syst. Evol. Microbiol.">
        <title>Complete genome sequence of Corynebacterium casei LMG S-19264T (=DSM 44701T), isolated from a smear-ripened cheese.</title>
        <authorList>
            <consortium name="US DOE Joint Genome Institute (JGI-PGF)"/>
            <person name="Walter F."/>
            <person name="Albersmeier A."/>
            <person name="Kalinowski J."/>
            <person name="Ruckert C."/>
        </authorList>
    </citation>
    <scope>NUCLEOTIDE SEQUENCE</scope>
    <source>
        <strain evidence="7">VKM Ac-1321</strain>
    </source>
</reference>
<feature type="transmembrane region" description="Helical" evidence="5">
    <location>
        <begin position="144"/>
        <end position="165"/>
    </location>
</feature>
<evidence type="ECO:0000313" key="7">
    <source>
        <dbReference type="EMBL" id="GLL03101.1"/>
    </source>
</evidence>
<evidence type="ECO:0000256" key="5">
    <source>
        <dbReference type="SAM" id="Phobius"/>
    </source>
</evidence>
<dbReference type="RefSeq" id="WP_261965414.1">
    <property type="nucleotide sequence ID" value="NZ_BAAAXA010000001.1"/>
</dbReference>
<comment type="caution">
    <text evidence="7">The sequence shown here is derived from an EMBL/GenBank/DDBJ whole genome shotgun (WGS) entry which is preliminary data.</text>
</comment>
<dbReference type="GO" id="GO:0030416">
    <property type="term" value="P:methylamine metabolic process"/>
    <property type="evidence" value="ECO:0007669"/>
    <property type="project" value="InterPro"/>
</dbReference>
<keyword evidence="3 5" id="KW-1133">Transmembrane helix</keyword>
<feature type="transmembrane region" description="Helical" evidence="5">
    <location>
        <begin position="74"/>
        <end position="96"/>
    </location>
</feature>
<evidence type="ECO:0000256" key="2">
    <source>
        <dbReference type="ARBA" id="ARBA00022692"/>
    </source>
</evidence>
<keyword evidence="8" id="KW-1185">Reference proteome</keyword>
<reference evidence="7" key="2">
    <citation type="submission" date="2023-01" db="EMBL/GenBank/DDBJ databases">
        <authorList>
            <person name="Sun Q."/>
            <person name="Evtushenko L."/>
        </authorList>
    </citation>
    <scope>NUCLEOTIDE SEQUENCE</scope>
    <source>
        <strain evidence="7">VKM Ac-1321</strain>
    </source>
</reference>
<organism evidence="7 8">
    <name type="scientific">Dactylosporangium matsuzakiense</name>
    <dbReference type="NCBI Taxonomy" id="53360"/>
    <lineage>
        <taxon>Bacteria</taxon>
        <taxon>Bacillati</taxon>
        <taxon>Actinomycetota</taxon>
        <taxon>Actinomycetes</taxon>
        <taxon>Micromonosporales</taxon>
        <taxon>Micromonosporaceae</taxon>
        <taxon>Dactylosporangium</taxon>
    </lineage>
</organism>
<dbReference type="Pfam" id="PF07291">
    <property type="entry name" value="MauE"/>
    <property type="match status" value="1"/>
</dbReference>
<evidence type="ECO:0000256" key="3">
    <source>
        <dbReference type="ARBA" id="ARBA00022989"/>
    </source>
</evidence>
<evidence type="ECO:0000256" key="1">
    <source>
        <dbReference type="ARBA" id="ARBA00004141"/>
    </source>
</evidence>